<dbReference type="Proteomes" id="UP001501570">
    <property type="component" value="Unassembled WGS sequence"/>
</dbReference>
<organism evidence="4 5">
    <name type="scientific">Rugosimonospora acidiphila</name>
    <dbReference type="NCBI Taxonomy" id="556531"/>
    <lineage>
        <taxon>Bacteria</taxon>
        <taxon>Bacillati</taxon>
        <taxon>Actinomycetota</taxon>
        <taxon>Actinomycetes</taxon>
        <taxon>Micromonosporales</taxon>
        <taxon>Micromonosporaceae</taxon>
        <taxon>Rugosimonospora</taxon>
    </lineage>
</organism>
<evidence type="ECO:0000313" key="5">
    <source>
        <dbReference type="Proteomes" id="UP001501570"/>
    </source>
</evidence>
<dbReference type="EMBL" id="BAABJQ010000038">
    <property type="protein sequence ID" value="GAA5199582.1"/>
    <property type="molecule type" value="Genomic_DNA"/>
</dbReference>
<evidence type="ECO:0000313" key="4">
    <source>
        <dbReference type="EMBL" id="GAA5199582.1"/>
    </source>
</evidence>
<evidence type="ECO:0000256" key="1">
    <source>
        <dbReference type="ARBA" id="ARBA00022729"/>
    </source>
</evidence>
<dbReference type="PROSITE" id="PS51257">
    <property type="entry name" value="PROKAR_LIPOPROTEIN"/>
    <property type="match status" value="1"/>
</dbReference>
<protein>
    <recommendedName>
        <fullName evidence="3">DUF4352 domain-containing protein</fullName>
    </recommendedName>
</protein>
<feature type="domain" description="DUF4352" evidence="3">
    <location>
        <begin position="47"/>
        <end position="170"/>
    </location>
</feature>
<reference evidence="5" key="1">
    <citation type="journal article" date="2019" name="Int. J. Syst. Evol. Microbiol.">
        <title>The Global Catalogue of Microorganisms (GCM) 10K type strain sequencing project: providing services to taxonomists for standard genome sequencing and annotation.</title>
        <authorList>
            <consortium name="The Broad Institute Genomics Platform"/>
            <consortium name="The Broad Institute Genome Sequencing Center for Infectious Disease"/>
            <person name="Wu L."/>
            <person name="Ma J."/>
        </authorList>
    </citation>
    <scope>NUCLEOTIDE SEQUENCE [LARGE SCALE GENOMIC DNA]</scope>
    <source>
        <strain evidence="5">JCM 18304</strain>
    </source>
</reference>
<proteinExistence type="predicted"/>
<dbReference type="InterPro" id="IPR029050">
    <property type="entry name" value="Immunoprotect_excell_Ig-like"/>
</dbReference>
<name>A0ABP9SQV2_9ACTN</name>
<dbReference type="RefSeq" id="WP_345638039.1">
    <property type="nucleotide sequence ID" value="NZ_BAABJQ010000038.1"/>
</dbReference>
<dbReference type="InterPro" id="IPR029051">
    <property type="entry name" value="DUF4352"/>
</dbReference>
<keyword evidence="5" id="KW-1185">Reference proteome</keyword>
<dbReference type="Gene3D" id="2.60.40.1240">
    <property type="match status" value="1"/>
</dbReference>
<dbReference type="Pfam" id="PF11611">
    <property type="entry name" value="DUF4352"/>
    <property type="match status" value="1"/>
</dbReference>
<comment type="caution">
    <text evidence="4">The sequence shown here is derived from an EMBL/GenBank/DDBJ whole genome shotgun (WGS) entry which is preliminary data.</text>
</comment>
<evidence type="ECO:0000259" key="3">
    <source>
        <dbReference type="Pfam" id="PF11611"/>
    </source>
</evidence>
<gene>
    <name evidence="4" type="ORF">GCM10023322_75510</name>
</gene>
<feature type="signal peptide" evidence="2">
    <location>
        <begin position="1"/>
        <end position="19"/>
    </location>
</feature>
<keyword evidence="1 2" id="KW-0732">Signal</keyword>
<accession>A0ABP9SQV2</accession>
<evidence type="ECO:0000256" key="2">
    <source>
        <dbReference type="SAM" id="SignalP"/>
    </source>
</evidence>
<feature type="chain" id="PRO_5045943420" description="DUF4352 domain-containing protein" evidence="2">
    <location>
        <begin position="20"/>
        <end position="176"/>
    </location>
</feature>
<sequence>MNKRKIMLLAAPLALLALACSSGGTGSGAAPAGTVAGGTGKAAAAGAVGQPVRDGKFEFTVQKIQCGATKVGDSVLNKTAQGQFCMVTLKVANIGKEAQTFDDSSQKAYGADGAQFSADSTAGLYANSNDETFLNQINPGNTVTGTVIFDIPKTAKLAKLELHDSPFSGGVTVAVK</sequence>